<sequence>MRLYFLPDIDRPGCLLGQSGALQAISVELKLDQTFRRTIRLVMHRNHIAEDDNVGPNEKKHCLKVLIIGQRDVQAGLSGHVQ</sequence>
<dbReference type="Proteomes" id="UP000194280">
    <property type="component" value="Unassembled WGS sequence"/>
</dbReference>
<dbReference type="AlphaFoldDB" id="A0A1Z5STL8"/>
<gene>
    <name evidence="1" type="ORF">BTJ68_12609</name>
</gene>
<keyword evidence="2" id="KW-1185">Reference proteome</keyword>
<comment type="caution">
    <text evidence="1">The sequence shown here is derived from an EMBL/GenBank/DDBJ whole genome shotgun (WGS) entry which is preliminary data.</text>
</comment>
<dbReference type="EMBL" id="MUNK01000257">
    <property type="protein sequence ID" value="OTA24159.1"/>
    <property type="molecule type" value="Genomic_DNA"/>
</dbReference>
<evidence type="ECO:0000313" key="1">
    <source>
        <dbReference type="EMBL" id="OTA24159.1"/>
    </source>
</evidence>
<reference evidence="1 2" key="1">
    <citation type="submission" date="2017-01" db="EMBL/GenBank/DDBJ databases">
        <title>The recent genome duplication of the halophilic yeast Hortaea werneckii: insights from long-read sequencing.</title>
        <authorList>
            <person name="Sinha S."/>
            <person name="Flibotte S."/>
            <person name="Neira M."/>
            <person name="Lenassi M."/>
            <person name="Gostincar C."/>
            <person name="Stajich J.E."/>
            <person name="Nislow C.E."/>
        </authorList>
    </citation>
    <scope>NUCLEOTIDE SEQUENCE [LARGE SCALE GENOMIC DNA]</scope>
    <source>
        <strain evidence="1 2">EXF-2000</strain>
    </source>
</reference>
<name>A0A1Z5STL8_HORWE</name>
<accession>A0A1Z5STL8</accession>
<evidence type="ECO:0000313" key="2">
    <source>
        <dbReference type="Proteomes" id="UP000194280"/>
    </source>
</evidence>
<organism evidence="1 2">
    <name type="scientific">Hortaea werneckii EXF-2000</name>
    <dbReference type="NCBI Taxonomy" id="1157616"/>
    <lineage>
        <taxon>Eukaryota</taxon>
        <taxon>Fungi</taxon>
        <taxon>Dikarya</taxon>
        <taxon>Ascomycota</taxon>
        <taxon>Pezizomycotina</taxon>
        <taxon>Dothideomycetes</taxon>
        <taxon>Dothideomycetidae</taxon>
        <taxon>Mycosphaerellales</taxon>
        <taxon>Teratosphaeriaceae</taxon>
        <taxon>Hortaea</taxon>
    </lineage>
</organism>
<dbReference type="VEuPathDB" id="FungiDB:BTJ68_12609"/>
<dbReference type="InParanoid" id="A0A1Z5STL8"/>
<proteinExistence type="predicted"/>
<protein>
    <submittedName>
        <fullName evidence="1">Uncharacterized protein</fullName>
    </submittedName>
</protein>